<reference evidence="2 3" key="1">
    <citation type="submission" date="2024-04" db="EMBL/GenBank/DDBJ databases">
        <title>Kosakonia calanthae sp. nov., a halophilic bacterium isolated from leaves of Calanthe tiplacata.</title>
        <authorList>
            <person name="Wu P."/>
        </authorList>
    </citation>
    <scope>NUCLEOTIDE SEQUENCE [LARGE SCALE GENOMIC DNA]</scope>
    <source>
        <strain evidence="2 3">BYX6</strain>
    </source>
</reference>
<gene>
    <name evidence="2" type="ORF">AAEY27_22270</name>
</gene>
<dbReference type="Pfam" id="PF08988">
    <property type="entry name" value="T3SS_needle_E"/>
    <property type="match status" value="1"/>
</dbReference>
<dbReference type="InterPro" id="IPR012671">
    <property type="entry name" value="T3SS_PscE/YscE"/>
</dbReference>
<evidence type="ECO:0000313" key="2">
    <source>
        <dbReference type="EMBL" id="WZV98303.1"/>
    </source>
</evidence>
<keyword evidence="3" id="KW-1185">Reference proteome</keyword>
<dbReference type="NCBIfam" id="TIGR02501">
    <property type="entry name" value="type_III_yscE"/>
    <property type="match status" value="1"/>
</dbReference>
<evidence type="ECO:0000256" key="1">
    <source>
        <dbReference type="SAM" id="Coils"/>
    </source>
</evidence>
<dbReference type="Proteomes" id="UP001466893">
    <property type="component" value="Chromosome"/>
</dbReference>
<dbReference type="EMBL" id="CP151800">
    <property type="protein sequence ID" value="WZV98303.1"/>
    <property type="molecule type" value="Genomic_DNA"/>
</dbReference>
<sequence>MATLTQLEDRLSLAESEAQAIIRQLKNARHRLEKINNPQLSQENTLLLQGLIQAEDIIKIIYYRYHNCRLQTDPE</sequence>
<keyword evidence="1" id="KW-0175">Coiled coil</keyword>
<organism evidence="2 3">
    <name type="scientific">Kosakonia calanthes</name>
    <dbReference type="NCBI Taxonomy" id="3139408"/>
    <lineage>
        <taxon>Bacteria</taxon>
        <taxon>Pseudomonadati</taxon>
        <taxon>Pseudomonadota</taxon>
        <taxon>Gammaproteobacteria</taxon>
        <taxon>Enterobacterales</taxon>
        <taxon>Enterobacteriaceae</taxon>
        <taxon>Kosakonia</taxon>
    </lineage>
</organism>
<accession>A0ABZ3B4Q3</accession>
<name>A0ABZ3B4Q3_9ENTR</name>
<dbReference type="RefSeq" id="WP_342322915.1">
    <property type="nucleotide sequence ID" value="NZ_CP151800.1"/>
</dbReference>
<proteinExistence type="predicted"/>
<feature type="coiled-coil region" evidence="1">
    <location>
        <begin position="4"/>
        <end position="31"/>
    </location>
</feature>
<evidence type="ECO:0000313" key="3">
    <source>
        <dbReference type="Proteomes" id="UP001466893"/>
    </source>
</evidence>
<protein>
    <submittedName>
        <fullName evidence="2">EscE/YscE/SsaE family type III secretion system needle protein co-chaperone</fullName>
    </submittedName>
</protein>